<evidence type="ECO:0000259" key="8">
    <source>
        <dbReference type="Pfam" id="PF01435"/>
    </source>
</evidence>
<feature type="domain" description="Peptidase M48" evidence="8">
    <location>
        <begin position="135"/>
        <end position="216"/>
    </location>
</feature>
<reference evidence="9 10" key="1">
    <citation type="submission" date="2023-07" db="EMBL/GenBank/DDBJ databases">
        <title>Comparative genomics of wheat-associated soil bacteria to identify genetic determinants of phenazine resistance.</title>
        <authorList>
            <person name="Mouncey N."/>
        </authorList>
    </citation>
    <scope>NUCLEOTIDE SEQUENCE [LARGE SCALE GENOMIC DNA]</scope>
    <source>
        <strain evidence="9 10">B3I12</strain>
    </source>
</reference>
<evidence type="ECO:0000256" key="7">
    <source>
        <dbReference type="SAM" id="Phobius"/>
    </source>
</evidence>
<protein>
    <submittedName>
        <fullName evidence="9">Zn-dependent protease with chaperone function</fullName>
    </submittedName>
</protein>
<comment type="caution">
    <text evidence="9">The sequence shown here is derived from an EMBL/GenBank/DDBJ whole genome shotgun (WGS) entry which is preliminary data.</text>
</comment>
<organism evidence="9 10">
    <name type="scientific">Streptomyces africanus</name>
    <dbReference type="NCBI Taxonomy" id="231024"/>
    <lineage>
        <taxon>Bacteria</taxon>
        <taxon>Bacillati</taxon>
        <taxon>Actinomycetota</taxon>
        <taxon>Actinomycetes</taxon>
        <taxon>Kitasatosporales</taxon>
        <taxon>Streptomycetaceae</taxon>
        <taxon>Streptomyces</taxon>
    </lineage>
</organism>
<feature type="transmembrane region" description="Helical" evidence="7">
    <location>
        <begin position="111"/>
        <end position="130"/>
    </location>
</feature>
<dbReference type="PANTHER" id="PTHR34978">
    <property type="entry name" value="POSSIBLE SENSOR-TRANSDUCER PROTEIN BLAR"/>
    <property type="match status" value="1"/>
</dbReference>
<dbReference type="EMBL" id="JAUSYP010000001">
    <property type="protein sequence ID" value="MDQ0748958.1"/>
    <property type="molecule type" value="Genomic_DNA"/>
</dbReference>
<dbReference type="InterPro" id="IPR052173">
    <property type="entry name" value="Beta-lactam_resp_regulator"/>
</dbReference>
<keyword evidence="7" id="KW-0812">Transmembrane</keyword>
<dbReference type="GO" id="GO:0008233">
    <property type="term" value="F:peptidase activity"/>
    <property type="evidence" value="ECO:0007669"/>
    <property type="project" value="UniProtKB-KW"/>
</dbReference>
<proteinExistence type="inferred from homology"/>
<keyword evidence="7" id="KW-1133">Transmembrane helix</keyword>
<dbReference type="Pfam" id="PF01435">
    <property type="entry name" value="Peptidase_M48"/>
    <property type="match status" value="1"/>
</dbReference>
<evidence type="ECO:0000256" key="6">
    <source>
        <dbReference type="RuleBase" id="RU003983"/>
    </source>
</evidence>
<evidence type="ECO:0000313" key="9">
    <source>
        <dbReference type="EMBL" id="MDQ0748958.1"/>
    </source>
</evidence>
<evidence type="ECO:0000256" key="3">
    <source>
        <dbReference type="ARBA" id="ARBA00022801"/>
    </source>
</evidence>
<evidence type="ECO:0000256" key="1">
    <source>
        <dbReference type="ARBA" id="ARBA00022670"/>
    </source>
</evidence>
<dbReference type="PANTHER" id="PTHR34978:SF3">
    <property type="entry name" value="SLR0241 PROTEIN"/>
    <property type="match status" value="1"/>
</dbReference>
<keyword evidence="7" id="KW-0472">Membrane</keyword>
<dbReference type="CDD" id="cd07326">
    <property type="entry name" value="M56_BlaR1_MecR1_like"/>
    <property type="match status" value="1"/>
</dbReference>
<dbReference type="InterPro" id="IPR001915">
    <property type="entry name" value="Peptidase_M48"/>
</dbReference>
<evidence type="ECO:0000256" key="4">
    <source>
        <dbReference type="ARBA" id="ARBA00022833"/>
    </source>
</evidence>
<keyword evidence="3 6" id="KW-0378">Hydrolase</keyword>
<feature type="transmembrane region" description="Helical" evidence="7">
    <location>
        <begin position="48"/>
        <end position="73"/>
    </location>
</feature>
<dbReference type="GO" id="GO:0006508">
    <property type="term" value="P:proteolysis"/>
    <property type="evidence" value="ECO:0007669"/>
    <property type="project" value="UniProtKB-KW"/>
</dbReference>
<sequence>MTGLLGYSGPFLVPGHHVLPPLTTTLVVGVLLPKTLAGSDWAHRIPRLALTVWTLLGVSLIASVSLTALHLLLPTAGSHHLSRFADACLVSVGAHRGPLLPNGLAGVDTRVWAALCAAAFVPAAFAVVLVRELLRARRLRVRHAELLRLVGSRRPGLRATVLQHDTPAVYCLPGRAPHIVVSSGALQVLTGQQVTAVLEHERAHIAGRHHLLVAAARAFGASFRTLPLARLARTEVPLLLEMAADDRALRRCSRDALATALYAVASGQTPPMAFAAGGPSAVLRMRRILTPHAPCSPAPRTVFVALTAAAALTPLVLACCSVPGITG</sequence>
<dbReference type="Gene3D" id="3.30.2010.10">
    <property type="entry name" value="Metalloproteases ('zincins'), catalytic domain"/>
    <property type="match status" value="1"/>
</dbReference>
<evidence type="ECO:0000256" key="2">
    <source>
        <dbReference type="ARBA" id="ARBA00022723"/>
    </source>
</evidence>
<comment type="similarity">
    <text evidence="6">Belongs to the peptidase M48 family.</text>
</comment>
<dbReference type="RefSeq" id="WP_307175608.1">
    <property type="nucleotide sequence ID" value="NZ_JAUSYP010000001.1"/>
</dbReference>
<gene>
    <name evidence="9" type="ORF">QF034_003189</name>
</gene>
<dbReference type="Proteomes" id="UP001232755">
    <property type="component" value="Unassembled WGS sequence"/>
</dbReference>
<comment type="cofactor">
    <cofactor evidence="6">
        <name>Zn(2+)</name>
        <dbReference type="ChEBI" id="CHEBI:29105"/>
    </cofactor>
    <text evidence="6">Binds 1 zinc ion per subunit.</text>
</comment>
<keyword evidence="1 6" id="KW-0645">Protease</keyword>
<accession>A0ABU0QNJ6</accession>
<keyword evidence="2" id="KW-0479">Metal-binding</keyword>
<keyword evidence="10" id="KW-1185">Reference proteome</keyword>
<feature type="transmembrane region" description="Helical" evidence="7">
    <location>
        <begin position="18"/>
        <end position="36"/>
    </location>
</feature>
<evidence type="ECO:0000256" key="5">
    <source>
        <dbReference type="ARBA" id="ARBA00023049"/>
    </source>
</evidence>
<evidence type="ECO:0000313" key="10">
    <source>
        <dbReference type="Proteomes" id="UP001232755"/>
    </source>
</evidence>
<keyword evidence="5 6" id="KW-0482">Metalloprotease</keyword>
<name>A0ABU0QNJ6_9ACTN</name>
<keyword evidence="4 6" id="KW-0862">Zinc</keyword>